<dbReference type="Proteomes" id="UP000383932">
    <property type="component" value="Unassembled WGS sequence"/>
</dbReference>
<dbReference type="OrthoDB" id="308440at2759"/>
<evidence type="ECO:0000313" key="11">
    <source>
        <dbReference type="Proteomes" id="UP000383932"/>
    </source>
</evidence>
<feature type="domain" description="Peptidase S26" evidence="9">
    <location>
        <begin position="50"/>
        <end position="118"/>
    </location>
</feature>
<dbReference type="GO" id="GO:0006627">
    <property type="term" value="P:protein processing involved in protein targeting to mitochondrion"/>
    <property type="evidence" value="ECO:0007669"/>
    <property type="project" value="TreeGrafter"/>
</dbReference>
<dbReference type="GO" id="GO:0042720">
    <property type="term" value="C:mitochondrial inner membrane peptidase complex"/>
    <property type="evidence" value="ECO:0007669"/>
    <property type="project" value="TreeGrafter"/>
</dbReference>
<dbReference type="CDD" id="cd06530">
    <property type="entry name" value="S26_SPase_I"/>
    <property type="match status" value="1"/>
</dbReference>
<dbReference type="SUPFAM" id="SSF51306">
    <property type="entry name" value="LexA/Signal peptidase"/>
    <property type="match status" value="1"/>
</dbReference>
<feature type="active site" evidence="7">
    <location>
        <position position="105"/>
    </location>
</feature>
<keyword evidence="5" id="KW-0472">Membrane</keyword>
<reference evidence="10 11" key="1">
    <citation type="journal article" date="2019" name="Fungal Biol. Biotechnol.">
        <title>Draft genome sequence of fastidious pathogen Ceratobasidium theobromae, which causes vascular-streak dieback in Theobroma cacao.</title>
        <authorList>
            <person name="Ali S.S."/>
            <person name="Asman A."/>
            <person name="Shao J."/>
            <person name="Firmansyah A.P."/>
            <person name="Susilo A.W."/>
            <person name="Rosmana A."/>
            <person name="McMahon P."/>
            <person name="Junaid M."/>
            <person name="Guest D."/>
            <person name="Kheng T.Y."/>
            <person name="Meinhardt L.W."/>
            <person name="Bailey B.A."/>
        </authorList>
    </citation>
    <scope>NUCLEOTIDE SEQUENCE [LARGE SCALE GENOMIC DNA]</scope>
    <source>
        <strain evidence="10 11">CT2</strain>
    </source>
</reference>
<dbReference type="Pfam" id="PF10502">
    <property type="entry name" value="Peptidase_S26"/>
    <property type="match status" value="2"/>
</dbReference>
<evidence type="ECO:0000256" key="8">
    <source>
        <dbReference type="SAM" id="MobiDB-lite"/>
    </source>
</evidence>
<dbReference type="Gene3D" id="2.10.109.10">
    <property type="entry name" value="Umud Fragment, subunit A"/>
    <property type="match status" value="1"/>
</dbReference>
<keyword evidence="2" id="KW-0999">Mitochondrion inner membrane</keyword>
<dbReference type="InterPro" id="IPR019757">
    <property type="entry name" value="Pept_S26A_signal_pept_1_Lys-AS"/>
</dbReference>
<proteinExistence type="inferred from homology"/>
<protein>
    <submittedName>
        <fullName evidence="10">Mitochondrial inner membrane protease subunit 1</fullName>
    </submittedName>
</protein>
<accession>A0A5N5QKJ2</accession>
<dbReference type="InterPro" id="IPR052064">
    <property type="entry name" value="Mito_IMP1_subunit"/>
</dbReference>
<gene>
    <name evidence="10" type="ORF">CTheo_4307</name>
</gene>
<dbReference type="PANTHER" id="PTHR12383:SF16">
    <property type="entry name" value="MITOCHONDRIAL INNER MEMBRANE PROTEASE SUBUNIT 1"/>
    <property type="match status" value="1"/>
</dbReference>
<sequence length="186" mass="20962">MGFKELFYQRLRSYAFVVTQVPTIYLHQTNPHPSTRSPASPTSSHNMSATSEWQCEGSSMLPTLNPHGDILLQESLSVKRNPPRLDRGDLVISISPVDPSRLICKRLIGLPGDTICIDPTTTTKHVLIPPGHVWLQGDNFMNSRDSRMYGPVPMGLLRARVIARVWPLADAKWIRNPFTYIDNNDE</sequence>
<dbReference type="AlphaFoldDB" id="A0A5N5QKJ2"/>
<comment type="subcellular location">
    <subcellularLocation>
        <location evidence="1">Mitochondrion inner membrane</location>
    </subcellularLocation>
</comment>
<dbReference type="GO" id="GO:0004252">
    <property type="term" value="F:serine-type endopeptidase activity"/>
    <property type="evidence" value="ECO:0007669"/>
    <property type="project" value="InterPro"/>
</dbReference>
<keyword evidence="11" id="KW-1185">Reference proteome</keyword>
<name>A0A5N5QKJ2_9AGAM</name>
<dbReference type="PANTHER" id="PTHR12383">
    <property type="entry name" value="PROTEASE FAMILY S26 MITOCHONDRIAL INNER MEMBRANE PROTEASE-RELATED"/>
    <property type="match status" value="1"/>
</dbReference>
<evidence type="ECO:0000256" key="5">
    <source>
        <dbReference type="ARBA" id="ARBA00023136"/>
    </source>
</evidence>
<keyword evidence="10" id="KW-0645">Protease</keyword>
<keyword evidence="4" id="KW-0496">Mitochondrion</keyword>
<evidence type="ECO:0000256" key="3">
    <source>
        <dbReference type="ARBA" id="ARBA00022801"/>
    </source>
</evidence>
<dbReference type="EMBL" id="SSOP01000071">
    <property type="protein sequence ID" value="KAB5592262.1"/>
    <property type="molecule type" value="Genomic_DNA"/>
</dbReference>
<feature type="compositionally biased region" description="Low complexity" evidence="8">
    <location>
        <begin position="31"/>
        <end position="45"/>
    </location>
</feature>
<feature type="active site" evidence="7">
    <location>
        <position position="59"/>
    </location>
</feature>
<dbReference type="PROSITE" id="PS00760">
    <property type="entry name" value="SPASE_I_2"/>
    <property type="match status" value="1"/>
</dbReference>
<evidence type="ECO:0000313" key="10">
    <source>
        <dbReference type="EMBL" id="KAB5592262.1"/>
    </source>
</evidence>
<organism evidence="10 11">
    <name type="scientific">Ceratobasidium theobromae</name>
    <dbReference type="NCBI Taxonomy" id="1582974"/>
    <lineage>
        <taxon>Eukaryota</taxon>
        <taxon>Fungi</taxon>
        <taxon>Dikarya</taxon>
        <taxon>Basidiomycota</taxon>
        <taxon>Agaricomycotina</taxon>
        <taxon>Agaricomycetes</taxon>
        <taxon>Cantharellales</taxon>
        <taxon>Ceratobasidiaceae</taxon>
        <taxon>Ceratobasidium</taxon>
    </lineage>
</organism>
<feature type="region of interest" description="Disordered" evidence="8">
    <location>
        <begin position="28"/>
        <end position="52"/>
    </location>
</feature>
<evidence type="ECO:0000259" key="9">
    <source>
        <dbReference type="Pfam" id="PF10502"/>
    </source>
</evidence>
<comment type="caution">
    <text evidence="10">The sequence shown here is derived from an EMBL/GenBank/DDBJ whole genome shotgun (WGS) entry which is preliminary data.</text>
</comment>
<evidence type="ECO:0000256" key="2">
    <source>
        <dbReference type="ARBA" id="ARBA00022792"/>
    </source>
</evidence>
<evidence type="ECO:0000256" key="4">
    <source>
        <dbReference type="ARBA" id="ARBA00023128"/>
    </source>
</evidence>
<evidence type="ECO:0000256" key="1">
    <source>
        <dbReference type="ARBA" id="ARBA00004273"/>
    </source>
</evidence>
<comment type="similarity">
    <text evidence="6">Belongs to the peptidase S26 family. IMP1 subfamily.</text>
</comment>
<evidence type="ECO:0000256" key="6">
    <source>
        <dbReference type="ARBA" id="ARBA00038445"/>
    </source>
</evidence>
<evidence type="ECO:0000256" key="7">
    <source>
        <dbReference type="PIRSR" id="PIRSR600223-1"/>
    </source>
</evidence>
<keyword evidence="3" id="KW-0378">Hydrolase</keyword>
<dbReference type="InterPro" id="IPR036286">
    <property type="entry name" value="LexA/Signal_pep-like_sf"/>
</dbReference>
<dbReference type="InterPro" id="IPR000223">
    <property type="entry name" value="Pept_S26A_signal_pept_1"/>
</dbReference>
<dbReference type="GO" id="GO:0006465">
    <property type="term" value="P:signal peptide processing"/>
    <property type="evidence" value="ECO:0007669"/>
    <property type="project" value="InterPro"/>
</dbReference>
<dbReference type="InterPro" id="IPR019533">
    <property type="entry name" value="Peptidase_S26"/>
</dbReference>
<feature type="domain" description="Peptidase S26" evidence="9">
    <location>
        <begin position="123"/>
        <end position="166"/>
    </location>
</feature>
<dbReference type="PRINTS" id="PR00727">
    <property type="entry name" value="LEADERPTASE"/>
</dbReference>